<dbReference type="EMBL" id="AP004366">
    <property type="protein sequence ID" value="BAD73790.1"/>
    <property type="molecule type" value="Genomic_DNA"/>
</dbReference>
<reference evidence="5" key="2">
    <citation type="journal article" date="2005" name="Nature">
        <title>The map-based sequence of the rice genome.</title>
        <authorList>
            <consortium name="International rice genome sequencing project (IRGSP)"/>
            <person name="Matsumoto T."/>
            <person name="Wu J."/>
            <person name="Kanamori H."/>
            <person name="Katayose Y."/>
            <person name="Fujisawa M."/>
            <person name="Namiki N."/>
            <person name="Mizuno H."/>
            <person name="Yamamoto K."/>
            <person name="Antonio B.A."/>
            <person name="Baba T."/>
            <person name="Sakata K."/>
            <person name="Nagamura Y."/>
            <person name="Aoki H."/>
            <person name="Arikawa K."/>
            <person name="Arita K."/>
            <person name="Bito T."/>
            <person name="Chiden Y."/>
            <person name="Fujitsuka N."/>
            <person name="Fukunaka R."/>
            <person name="Hamada M."/>
            <person name="Harada C."/>
            <person name="Hayashi A."/>
            <person name="Hijishita S."/>
            <person name="Honda M."/>
            <person name="Hosokawa S."/>
            <person name="Ichikawa Y."/>
            <person name="Idonuma A."/>
            <person name="Iijima M."/>
            <person name="Ikeda M."/>
            <person name="Ikeno M."/>
            <person name="Ito K."/>
            <person name="Ito S."/>
            <person name="Ito T."/>
            <person name="Ito Y."/>
            <person name="Ito Y."/>
            <person name="Iwabuchi A."/>
            <person name="Kamiya K."/>
            <person name="Karasawa W."/>
            <person name="Kurita K."/>
            <person name="Katagiri S."/>
            <person name="Kikuta A."/>
            <person name="Kobayashi H."/>
            <person name="Kobayashi N."/>
            <person name="Machita K."/>
            <person name="Maehara T."/>
            <person name="Masukawa M."/>
            <person name="Mizubayashi T."/>
            <person name="Mukai Y."/>
            <person name="Nagasaki H."/>
            <person name="Nagata Y."/>
            <person name="Naito S."/>
            <person name="Nakashima M."/>
            <person name="Nakama Y."/>
            <person name="Nakamichi Y."/>
            <person name="Nakamura M."/>
            <person name="Meguro A."/>
            <person name="Negishi M."/>
            <person name="Ohta I."/>
            <person name="Ohta T."/>
            <person name="Okamoto M."/>
            <person name="Ono N."/>
            <person name="Saji S."/>
            <person name="Sakaguchi M."/>
            <person name="Sakai K."/>
            <person name="Shibata M."/>
            <person name="Shimokawa T."/>
            <person name="Song J."/>
            <person name="Takazaki Y."/>
            <person name="Terasawa K."/>
            <person name="Tsugane M."/>
            <person name="Tsuji K."/>
            <person name="Ueda S."/>
            <person name="Waki K."/>
            <person name="Yamagata H."/>
            <person name="Yamamoto M."/>
            <person name="Yamamoto S."/>
            <person name="Yamane H."/>
            <person name="Yoshiki S."/>
            <person name="Yoshihara R."/>
            <person name="Yukawa K."/>
            <person name="Zhong H."/>
            <person name="Yano M."/>
            <person name="Yuan Q."/>
            <person name="Ouyang S."/>
            <person name="Liu J."/>
            <person name="Jones K.M."/>
            <person name="Gansberger K."/>
            <person name="Moffat K."/>
            <person name="Hill J."/>
            <person name="Bera J."/>
            <person name="Fadrosh D."/>
            <person name="Jin S."/>
            <person name="Johri S."/>
            <person name="Kim M."/>
            <person name="Overton L."/>
            <person name="Reardon M."/>
            <person name="Tsitrin T."/>
            <person name="Vuong H."/>
            <person name="Weaver B."/>
            <person name="Ciecko A."/>
            <person name="Tallon L."/>
            <person name="Jackson J."/>
            <person name="Pai G."/>
            <person name="Aken S.V."/>
            <person name="Utterback T."/>
            <person name="Reidmuller S."/>
            <person name="Feldblyum T."/>
            <person name="Hsiao J."/>
            <person name="Zismann V."/>
            <person name="Iobst S."/>
            <person name="de Vazeille A.R."/>
            <person name="Buell C.R."/>
            <person name="Ying K."/>
            <person name="Li Y."/>
            <person name="Lu T."/>
            <person name="Huang Y."/>
            <person name="Zhao Q."/>
            <person name="Feng Q."/>
            <person name="Zhang L."/>
            <person name="Zhu J."/>
            <person name="Weng Q."/>
            <person name="Mu J."/>
            <person name="Lu Y."/>
            <person name="Fan D."/>
            <person name="Liu Y."/>
            <person name="Guan J."/>
            <person name="Zhang Y."/>
            <person name="Yu S."/>
            <person name="Liu X."/>
            <person name="Zhang Y."/>
            <person name="Hong G."/>
            <person name="Han B."/>
            <person name="Choisne N."/>
            <person name="Demange N."/>
            <person name="Orjeda G."/>
            <person name="Samain S."/>
            <person name="Cattolico L."/>
            <person name="Pelletier E."/>
            <person name="Couloux A."/>
            <person name="Segurens B."/>
            <person name="Wincker P."/>
            <person name="D'Hont A."/>
            <person name="Scarpelli C."/>
            <person name="Weissenbach J."/>
            <person name="Salanoubat M."/>
            <person name="Quetier F."/>
            <person name="Yu Y."/>
            <person name="Kim H.R."/>
            <person name="Rambo T."/>
            <person name="Currie J."/>
            <person name="Collura K."/>
            <person name="Luo M."/>
            <person name="Yang T."/>
            <person name="Ammiraju J.S.S."/>
            <person name="Engler F."/>
            <person name="Soderlund C."/>
            <person name="Wing R.A."/>
            <person name="Palmer L.E."/>
            <person name="de la Bastide M."/>
            <person name="Spiegel L."/>
            <person name="Nascimento L."/>
            <person name="Zutavern T."/>
            <person name="O'Shaughnessy A."/>
            <person name="Dike S."/>
            <person name="Dedhia N."/>
            <person name="Preston R."/>
            <person name="Balija V."/>
            <person name="McCombie W.R."/>
            <person name="Chow T."/>
            <person name="Chen H."/>
            <person name="Chung M."/>
            <person name="Chen C."/>
            <person name="Shaw J."/>
            <person name="Wu H."/>
            <person name="Hsiao K."/>
            <person name="Chao Y."/>
            <person name="Chu M."/>
            <person name="Cheng C."/>
            <person name="Hour A."/>
            <person name="Lee P."/>
            <person name="Lin S."/>
            <person name="Lin Y."/>
            <person name="Liou J."/>
            <person name="Liu S."/>
            <person name="Hsing Y."/>
            <person name="Raghuvanshi S."/>
            <person name="Mohanty A."/>
            <person name="Bharti A.K."/>
            <person name="Gaur A."/>
            <person name="Gupta V."/>
            <person name="Kumar D."/>
            <person name="Ravi V."/>
            <person name="Vij S."/>
            <person name="Kapur A."/>
            <person name="Khurana P."/>
            <person name="Khurana P."/>
            <person name="Khurana J.P."/>
            <person name="Tyagi A.K."/>
            <person name="Gaikwad K."/>
            <person name="Singh A."/>
            <person name="Dalal V."/>
            <person name="Srivastava S."/>
            <person name="Dixit A."/>
            <person name="Pal A.K."/>
            <person name="Ghazi I.A."/>
            <person name="Yadav M."/>
            <person name="Pandit A."/>
            <person name="Bhargava A."/>
            <person name="Sureshbabu K."/>
            <person name="Batra K."/>
            <person name="Sharma T.R."/>
            <person name="Mohapatra T."/>
            <person name="Singh N.K."/>
            <person name="Messing J."/>
            <person name="Nelson A.B."/>
            <person name="Fuks G."/>
            <person name="Kavchok S."/>
            <person name="Keizer G."/>
            <person name="Linton E."/>
            <person name="Llaca V."/>
            <person name="Song R."/>
            <person name="Tanyolac B."/>
            <person name="Young S."/>
            <person name="Ho-Il K."/>
            <person name="Hahn J.H."/>
            <person name="Sangsakoo G."/>
            <person name="Vanavichit A."/>
            <person name="de Mattos Luiz.A.T."/>
            <person name="Zimmer P.D."/>
            <person name="Malone G."/>
            <person name="Dellagostin O."/>
            <person name="de Oliveira A.C."/>
            <person name="Bevan M."/>
            <person name="Bancroft I."/>
            <person name="Minx P."/>
            <person name="Cordum H."/>
            <person name="Wilson R."/>
            <person name="Cheng Z."/>
            <person name="Jin W."/>
            <person name="Jiang J."/>
            <person name="Leong S.A."/>
            <person name="Iwama H."/>
            <person name="Gojobori T."/>
            <person name="Itoh T."/>
            <person name="Niimura Y."/>
            <person name="Fujii Y."/>
            <person name="Habara T."/>
            <person name="Sakai H."/>
            <person name="Sato Y."/>
            <person name="Wilson G."/>
            <person name="Kumar K."/>
            <person name="McCouch S."/>
            <person name="Juretic N."/>
            <person name="Hoen D."/>
            <person name="Wright S."/>
            <person name="Bruskiewich R."/>
            <person name="Bureau T."/>
            <person name="Miyao A."/>
            <person name="Hirochika H."/>
            <person name="Nishikawa T."/>
            <person name="Kadowaki K."/>
            <person name="Sugiura M."/>
            <person name="Burr B."/>
            <person name="Sasaki T."/>
        </authorList>
    </citation>
    <scope>NUCLEOTIDE SEQUENCE [LARGE SCALE GENOMIC DNA]</scope>
    <source>
        <strain evidence="5">cv. Nipponbare</strain>
    </source>
</reference>
<reference evidence="4" key="1">
    <citation type="journal article" date="2002" name="Nature">
        <title>The genome sequence and structure of rice chromosome 1.</title>
        <authorList>
            <person name="Sasaki T."/>
            <person name="Matsumoto T."/>
            <person name="Yamamoto K."/>
            <person name="Sakata K."/>
            <person name="Baba T."/>
            <person name="Katayose Y."/>
            <person name="Wu J."/>
            <person name="Niimura Y."/>
            <person name="Cheng Z."/>
            <person name="Nagamura Y."/>
            <person name="Antonio B.A."/>
            <person name="Kanamori H."/>
            <person name="Hosokawa S."/>
            <person name="Masukawa M."/>
            <person name="Arikawa K."/>
            <person name="Chiden Y."/>
            <person name="Hayashi M."/>
            <person name="Okamoto M."/>
            <person name="Ando T."/>
            <person name="Aoki H."/>
            <person name="Arita K."/>
            <person name="Hamada M."/>
            <person name="Harada C."/>
            <person name="Hijishita S."/>
            <person name="Honda M."/>
            <person name="Ichikawa Y."/>
            <person name="Idonuma A."/>
            <person name="Iijima M."/>
            <person name="Ikeda M."/>
            <person name="Ikeno M."/>
            <person name="Itoh S."/>
            <person name="Itoh T."/>
            <person name="Itoh Y."/>
            <person name="Itoh Y."/>
            <person name="Iwabuchi A."/>
            <person name="Kamiya K."/>
            <person name="Karasawa W."/>
            <person name="Katagiri S."/>
            <person name="Kikuta A."/>
            <person name="Kobayashi N."/>
            <person name="Kono I."/>
            <person name="Machita K."/>
            <person name="Maehara T."/>
            <person name="Mizuno H."/>
            <person name="Mizubayashi T."/>
            <person name="Mukai Y."/>
            <person name="Nagasaki H."/>
            <person name="Nakashima M."/>
            <person name="Nakama Y."/>
            <person name="Nakamichi Y."/>
            <person name="Nakamura M."/>
            <person name="Namiki N."/>
            <person name="Negishi M."/>
            <person name="Ohta I."/>
            <person name="Ono N."/>
            <person name="Saji S."/>
            <person name="Sakai K."/>
            <person name="Shibata M."/>
            <person name="Shimokawa T."/>
            <person name="Shomura A."/>
            <person name="Song J."/>
            <person name="Takazaki Y."/>
            <person name="Terasawa K."/>
            <person name="Tsuji K."/>
            <person name="Waki K."/>
            <person name="Yamagata H."/>
            <person name="Yamane H."/>
            <person name="Yoshiki S."/>
            <person name="Yoshihara R."/>
            <person name="Yukawa K."/>
            <person name="Zhong H."/>
            <person name="Iwama H."/>
            <person name="Endo T."/>
            <person name="Ito H."/>
            <person name="Hahn J.H."/>
            <person name="Kim H.I."/>
            <person name="Eun M.Y."/>
            <person name="Yano M."/>
            <person name="Jiang J."/>
            <person name="Gojobori T."/>
        </authorList>
    </citation>
    <scope>NUCLEOTIDE SEQUENCE</scope>
</reference>
<evidence type="ECO:0000256" key="2">
    <source>
        <dbReference type="SAM" id="SignalP"/>
    </source>
</evidence>
<gene>
    <name evidence="4" type="ORF">P0460C04.41</name>
    <name evidence="3" type="ORF">P0506B12.8</name>
</gene>
<dbReference type="AlphaFoldDB" id="Q5QLD3"/>
<dbReference type="EMBL" id="AP003271">
    <property type="protein sequence ID" value="BAD73385.1"/>
    <property type="molecule type" value="Genomic_DNA"/>
</dbReference>
<dbReference type="Proteomes" id="UP000817658">
    <property type="component" value="Chromosome 1"/>
</dbReference>
<evidence type="ECO:0000256" key="1">
    <source>
        <dbReference type="SAM" id="MobiDB-lite"/>
    </source>
</evidence>
<dbReference type="Gramene" id="Os01t0834800-00">
    <property type="protein sequence ID" value="Os01t0834800-00"/>
    <property type="gene ID" value="Os01g0834800"/>
</dbReference>
<evidence type="ECO:0000313" key="4">
    <source>
        <dbReference type="EMBL" id="BAD73790.1"/>
    </source>
</evidence>
<accession>Q5QLD3</accession>
<feature type="region of interest" description="Disordered" evidence="1">
    <location>
        <begin position="74"/>
        <end position="96"/>
    </location>
</feature>
<feature type="signal peptide" evidence="2">
    <location>
        <begin position="1"/>
        <end position="20"/>
    </location>
</feature>
<dbReference type="Proteomes" id="UP000000763">
    <property type="component" value="Chromosome 1"/>
</dbReference>
<proteinExistence type="predicted"/>
<dbReference type="SMR" id="Q5QLD3"/>
<organism evidence="4">
    <name type="scientific">Oryza sativa subsp. japonica</name>
    <name type="common">Rice</name>
    <dbReference type="NCBI Taxonomy" id="39947"/>
    <lineage>
        <taxon>Eukaryota</taxon>
        <taxon>Viridiplantae</taxon>
        <taxon>Streptophyta</taxon>
        <taxon>Embryophyta</taxon>
        <taxon>Tracheophyta</taxon>
        <taxon>Spermatophyta</taxon>
        <taxon>Magnoliopsida</taxon>
        <taxon>Liliopsida</taxon>
        <taxon>Poales</taxon>
        <taxon>Poaceae</taxon>
        <taxon>BOP clade</taxon>
        <taxon>Oryzoideae</taxon>
        <taxon>Oryzeae</taxon>
        <taxon>Oryzinae</taxon>
        <taxon>Oryza</taxon>
        <taxon>Oryza sativa</taxon>
    </lineage>
</organism>
<keyword evidence="2" id="KW-0732">Signal</keyword>
<feature type="region of interest" description="Disordered" evidence="1">
    <location>
        <begin position="119"/>
        <end position="145"/>
    </location>
</feature>
<reference evidence="5" key="3">
    <citation type="journal article" date="2008" name="Nucleic Acids Res.">
        <title>The rice annotation project database (RAP-DB): 2008 update.</title>
        <authorList>
            <consortium name="The rice annotation project (RAP)"/>
        </authorList>
    </citation>
    <scope>GENOME REANNOTATION</scope>
    <source>
        <strain evidence="5">cv. Nipponbare</strain>
    </source>
</reference>
<feature type="chain" id="PRO_5035417862" evidence="2">
    <location>
        <begin position="21"/>
        <end position="145"/>
    </location>
</feature>
<sequence>MHPFCLHVVLCHLGSLFTISLFIRGCCRISLTNTNTTKVQSTKNYIVCSAHLLSGRSKRERVCASSMATSSHAPVKRCLSKAPSGNPLPRRGQVKESMGKQIVAAAAAVATAAALACEKTGGGGAGSGDKKGSGRPAPVVGAKKK</sequence>
<evidence type="ECO:0000313" key="3">
    <source>
        <dbReference type="EMBL" id="BAD73385.1"/>
    </source>
</evidence>
<evidence type="ECO:0000313" key="5">
    <source>
        <dbReference type="Proteomes" id="UP000000763"/>
    </source>
</evidence>
<protein>
    <submittedName>
        <fullName evidence="4">Uncharacterized protein</fullName>
    </submittedName>
</protein>
<name>Q5QLD3_ORYSJ</name>